<dbReference type="Gene3D" id="1.10.30.50">
    <property type="match status" value="1"/>
</dbReference>
<name>A0A1U7I9B5_9CYAN</name>
<gene>
    <name evidence="2" type="ORF">NIES2119_24515</name>
</gene>
<dbReference type="PANTHER" id="PTHR33877:SF2">
    <property type="entry name" value="OS07G0170200 PROTEIN"/>
    <property type="match status" value="1"/>
</dbReference>
<dbReference type="EMBL" id="MRCE01000033">
    <property type="protein sequence ID" value="OKH33063.1"/>
    <property type="molecule type" value="Genomic_DNA"/>
</dbReference>
<keyword evidence="2" id="KW-0378">Hydrolase</keyword>
<dbReference type="CDD" id="cd00085">
    <property type="entry name" value="HNHc"/>
    <property type="match status" value="1"/>
</dbReference>
<dbReference type="SMART" id="SM00507">
    <property type="entry name" value="HNHc"/>
    <property type="match status" value="1"/>
</dbReference>
<evidence type="ECO:0000259" key="1">
    <source>
        <dbReference type="SMART" id="SM00507"/>
    </source>
</evidence>
<dbReference type="AlphaFoldDB" id="A0A1U7I9B5"/>
<dbReference type="InterPro" id="IPR029471">
    <property type="entry name" value="HNH_5"/>
</dbReference>
<comment type="caution">
    <text evidence="2">The sequence shown here is derived from an EMBL/GenBank/DDBJ whole genome shotgun (WGS) entry which is preliminary data.</text>
</comment>
<reference evidence="2 3" key="1">
    <citation type="submission" date="2016-11" db="EMBL/GenBank/DDBJ databases">
        <title>Draft Genome Sequences of Nine Cyanobacterial Strains from Diverse Habitats.</title>
        <authorList>
            <person name="Zhu T."/>
            <person name="Hou S."/>
            <person name="Lu X."/>
            <person name="Hess W.R."/>
        </authorList>
    </citation>
    <scope>NUCLEOTIDE SEQUENCE [LARGE SCALE GENOMIC DNA]</scope>
    <source>
        <strain evidence="2 3">IAM M-71</strain>
    </source>
</reference>
<dbReference type="PANTHER" id="PTHR33877">
    <property type="entry name" value="SLL1193 PROTEIN"/>
    <property type="match status" value="1"/>
</dbReference>
<dbReference type="GO" id="GO:0004519">
    <property type="term" value="F:endonuclease activity"/>
    <property type="evidence" value="ECO:0007669"/>
    <property type="project" value="UniProtKB-KW"/>
</dbReference>
<sequence length="168" mass="19239">MDLLGQSVVVFSQNYLPMSRVNIKRAVVLLVSGKAEPLDLIKGRTLQIRSPSQVFHVPQLIRLTVTSNERLWKVPPVNRREVLRRDHYSCQYCGSTKNLTLDHVIPRSKGGKHSWDNVVIACERCNSRKGDRTPLQAGMLLRSQPKAPMHPAVTFAEQFWREQQENLE</sequence>
<keyword evidence="2" id="KW-0255">Endonuclease</keyword>
<keyword evidence="2" id="KW-0540">Nuclease</keyword>
<evidence type="ECO:0000313" key="2">
    <source>
        <dbReference type="EMBL" id="OKH33063.1"/>
    </source>
</evidence>
<dbReference type="InterPro" id="IPR003615">
    <property type="entry name" value="HNH_nuc"/>
</dbReference>
<proteinExistence type="predicted"/>
<dbReference type="Pfam" id="PF14279">
    <property type="entry name" value="HNH_5"/>
    <property type="match status" value="1"/>
</dbReference>
<feature type="domain" description="HNH nuclease" evidence="1">
    <location>
        <begin position="77"/>
        <end position="127"/>
    </location>
</feature>
<accession>A0A1U7I9B5</accession>
<dbReference type="Proteomes" id="UP000185860">
    <property type="component" value="Unassembled WGS sequence"/>
</dbReference>
<organism evidence="2 3">
    <name type="scientific">[Phormidium ambiguum] IAM M-71</name>
    <dbReference type="NCBI Taxonomy" id="454136"/>
    <lineage>
        <taxon>Bacteria</taxon>
        <taxon>Bacillati</taxon>
        <taxon>Cyanobacteriota</taxon>
        <taxon>Cyanophyceae</taxon>
        <taxon>Oscillatoriophycideae</taxon>
        <taxon>Aerosakkonematales</taxon>
        <taxon>Aerosakkonemataceae</taxon>
        <taxon>Floridanema</taxon>
    </lineage>
</organism>
<dbReference type="InterPro" id="IPR052892">
    <property type="entry name" value="NA-targeting_endonuclease"/>
</dbReference>
<protein>
    <submittedName>
        <fullName evidence="2">HNH endonuclease</fullName>
    </submittedName>
</protein>
<dbReference type="OrthoDB" id="9802901at2"/>
<evidence type="ECO:0000313" key="3">
    <source>
        <dbReference type="Proteomes" id="UP000185860"/>
    </source>
</evidence>
<dbReference type="STRING" id="454136.NIES2119_24515"/>